<evidence type="ECO:0000313" key="6">
    <source>
        <dbReference type="Proteomes" id="UP000199412"/>
    </source>
</evidence>
<dbReference type="InterPro" id="IPR029045">
    <property type="entry name" value="ClpP/crotonase-like_dom_sf"/>
</dbReference>
<sequence>MSDPEILFDVADGIGRILLNRPKALNALTLAKIAEMDRTLRAWADDPAVKAVIIEGAGDKAFCAGGDIRVLSNAAKAGDDETIHRFFREEYRLDRLIKTYSKPYLAFLNGITMGGGVGISVHGSHRIVTENTVFAMPETGIGMFPDVGGTWFLPRCPGAIGAYLGLTGQRLRAADCLYAGIGTHFVPADRLEDLEARMREAVREANTPENVLQAITDTLDVFHEDDDVIPLEAQHAAIDAAFGQQSVEDILAALDRMGPGWGAETAAQLRTKSPTALKVALQQLHVGPHLDFDRAMQLEYRVATRITRAPDFVEGVRAVILDKDNAPVWTPDTLEAVDDARVRAFFAPLEDGADLSFD</sequence>
<keyword evidence="6" id="KW-1185">Reference proteome</keyword>
<dbReference type="GO" id="GO:0006574">
    <property type="term" value="P:L-valine catabolic process"/>
    <property type="evidence" value="ECO:0007669"/>
    <property type="project" value="TreeGrafter"/>
</dbReference>
<dbReference type="EMBL" id="FNAP01000001">
    <property type="protein sequence ID" value="SDD75717.1"/>
    <property type="molecule type" value="Genomic_DNA"/>
</dbReference>
<dbReference type="PANTHER" id="PTHR43176:SF3">
    <property type="entry name" value="3-HYDROXYISOBUTYRYL-COA HYDROLASE, MITOCHONDRIAL"/>
    <property type="match status" value="1"/>
</dbReference>
<evidence type="ECO:0000256" key="2">
    <source>
        <dbReference type="ARBA" id="ARBA00011915"/>
    </source>
</evidence>
<organism evidence="5 6">
    <name type="scientific">Rhodospira trueperi</name>
    <dbReference type="NCBI Taxonomy" id="69960"/>
    <lineage>
        <taxon>Bacteria</taxon>
        <taxon>Pseudomonadati</taxon>
        <taxon>Pseudomonadota</taxon>
        <taxon>Alphaproteobacteria</taxon>
        <taxon>Rhodospirillales</taxon>
        <taxon>Rhodospirillaceae</taxon>
        <taxon>Rhodospira</taxon>
    </lineage>
</organism>
<evidence type="ECO:0000256" key="1">
    <source>
        <dbReference type="ARBA" id="ARBA00001709"/>
    </source>
</evidence>
<dbReference type="Gene3D" id="3.90.226.10">
    <property type="entry name" value="2-enoyl-CoA Hydratase, Chain A, domain 1"/>
    <property type="match status" value="1"/>
</dbReference>
<feature type="domain" description="Enoyl-CoA hydratase/isomerase" evidence="4">
    <location>
        <begin position="14"/>
        <end position="346"/>
    </location>
</feature>
<dbReference type="STRING" id="69960.SAMN05421720_101448"/>
<accession>A0A1G6XEC6</accession>
<dbReference type="InterPro" id="IPR032259">
    <property type="entry name" value="HIBYL-CoA-H"/>
</dbReference>
<dbReference type="RefSeq" id="WP_092781386.1">
    <property type="nucleotide sequence ID" value="NZ_FNAP01000001.1"/>
</dbReference>
<evidence type="ECO:0000259" key="4">
    <source>
        <dbReference type="Pfam" id="PF16113"/>
    </source>
</evidence>
<dbReference type="FunFam" id="3.90.226.10:FF:000026">
    <property type="entry name" value="3-hydroxyisobutyryl-CoA hydrolase, mitochondrial"/>
    <property type="match status" value="1"/>
</dbReference>
<dbReference type="SUPFAM" id="SSF52096">
    <property type="entry name" value="ClpP/crotonase"/>
    <property type="match status" value="1"/>
</dbReference>
<dbReference type="AlphaFoldDB" id="A0A1G6XEC6"/>
<keyword evidence="3" id="KW-0378">Hydrolase</keyword>
<comment type="catalytic activity">
    <reaction evidence="1">
        <text>3-hydroxy-2-methylpropanoyl-CoA + H2O = 3-hydroxy-2-methylpropanoate + CoA + H(+)</text>
        <dbReference type="Rhea" id="RHEA:20888"/>
        <dbReference type="ChEBI" id="CHEBI:11805"/>
        <dbReference type="ChEBI" id="CHEBI:15377"/>
        <dbReference type="ChEBI" id="CHEBI:15378"/>
        <dbReference type="ChEBI" id="CHEBI:57287"/>
        <dbReference type="ChEBI" id="CHEBI:57340"/>
        <dbReference type="EC" id="3.1.2.4"/>
    </reaction>
</comment>
<dbReference type="GO" id="GO:0003860">
    <property type="term" value="F:3-hydroxyisobutyryl-CoA hydrolase activity"/>
    <property type="evidence" value="ECO:0007669"/>
    <property type="project" value="UniProtKB-EC"/>
</dbReference>
<gene>
    <name evidence="5" type="ORF">SAMN05421720_101448</name>
</gene>
<evidence type="ECO:0000256" key="3">
    <source>
        <dbReference type="ARBA" id="ARBA00022801"/>
    </source>
</evidence>
<dbReference type="EC" id="3.1.2.4" evidence="2"/>
<dbReference type="InterPro" id="IPR045004">
    <property type="entry name" value="ECH_dom"/>
</dbReference>
<dbReference type="OrthoDB" id="9790967at2"/>
<dbReference type="CDD" id="cd06558">
    <property type="entry name" value="crotonase-like"/>
    <property type="match status" value="1"/>
</dbReference>
<dbReference type="Proteomes" id="UP000199412">
    <property type="component" value="Unassembled WGS sequence"/>
</dbReference>
<dbReference type="NCBIfam" id="NF004127">
    <property type="entry name" value="PRK05617.1"/>
    <property type="match status" value="1"/>
</dbReference>
<reference evidence="5 6" key="1">
    <citation type="submission" date="2016-10" db="EMBL/GenBank/DDBJ databases">
        <authorList>
            <person name="de Groot N.N."/>
        </authorList>
    </citation>
    <scope>NUCLEOTIDE SEQUENCE [LARGE SCALE GENOMIC DNA]</scope>
    <source>
        <strain evidence="5 6">ATCC 700224</strain>
    </source>
</reference>
<dbReference type="PANTHER" id="PTHR43176">
    <property type="entry name" value="3-HYDROXYISOBUTYRYL-COA HYDROLASE-RELATED"/>
    <property type="match status" value="1"/>
</dbReference>
<protein>
    <recommendedName>
        <fullName evidence="2">3-hydroxyisobutyryl-CoA hydrolase</fullName>
        <ecNumber evidence="2">3.1.2.4</ecNumber>
    </recommendedName>
</protein>
<evidence type="ECO:0000313" key="5">
    <source>
        <dbReference type="EMBL" id="SDD75717.1"/>
    </source>
</evidence>
<proteinExistence type="predicted"/>
<name>A0A1G6XEC6_9PROT</name>
<dbReference type="Pfam" id="PF16113">
    <property type="entry name" value="ECH_2"/>
    <property type="match status" value="1"/>
</dbReference>